<dbReference type="InterPro" id="IPR007811">
    <property type="entry name" value="RPC4"/>
</dbReference>
<feature type="compositionally biased region" description="Gly residues" evidence="5">
    <location>
        <begin position="176"/>
        <end position="190"/>
    </location>
</feature>
<dbReference type="PANTHER" id="PTHR13408:SF0">
    <property type="entry name" value="DNA-DIRECTED RNA POLYMERASE III SUBUNIT RPC4"/>
    <property type="match status" value="1"/>
</dbReference>
<keyword evidence="3" id="KW-0804">Transcription</keyword>
<dbReference type="Proteomes" id="UP001629113">
    <property type="component" value="Unassembled WGS sequence"/>
</dbReference>
<keyword evidence="4" id="KW-0539">Nucleus</keyword>
<dbReference type="PANTHER" id="PTHR13408">
    <property type="entry name" value="DNA-DIRECTED RNA POLYMERASE III"/>
    <property type="match status" value="1"/>
</dbReference>
<feature type="compositionally biased region" description="Basic and acidic residues" evidence="5">
    <location>
        <begin position="131"/>
        <end position="160"/>
    </location>
</feature>
<evidence type="ECO:0000256" key="1">
    <source>
        <dbReference type="ARBA" id="ARBA00004123"/>
    </source>
</evidence>
<evidence type="ECO:0000256" key="4">
    <source>
        <dbReference type="ARBA" id="ARBA00023242"/>
    </source>
</evidence>
<feature type="compositionally biased region" description="Polar residues" evidence="5">
    <location>
        <begin position="55"/>
        <end position="72"/>
    </location>
</feature>
<reference evidence="6 7" key="1">
    <citation type="submission" date="2024-06" db="EMBL/GenBank/DDBJ databases">
        <title>Complete genome of Phlyctema vagabunda strain 19-DSS-EL-015.</title>
        <authorList>
            <person name="Fiorenzani C."/>
        </authorList>
    </citation>
    <scope>NUCLEOTIDE SEQUENCE [LARGE SCALE GENOMIC DNA]</scope>
    <source>
        <strain evidence="6 7">19-DSS-EL-015</strain>
    </source>
</reference>
<dbReference type="Pfam" id="PF05132">
    <property type="entry name" value="RNA_pol_Rpc4"/>
    <property type="match status" value="1"/>
</dbReference>
<evidence type="ECO:0000313" key="6">
    <source>
        <dbReference type="EMBL" id="KAL3423421.1"/>
    </source>
</evidence>
<organism evidence="6 7">
    <name type="scientific">Phlyctema vagabunda</name>
    <dbReference type="NCBI Taxonomy" id="108571"/>
    <lineage>
        <taxon>Eukaryota</taxon>
        <taxon>Fungi</taxon>
        <taxon>Dikarya</taxon>
        <taxon>Ascomycota</taxon>
        <taxon>Pezizomycotina</taxon>
        <taxon>Leotiomycetes</taxon>
        <taxon>Helotiales</taxon>
        <taxon>Dermateaceae</taxon>
        <taxon>Phlyctema</taxon>
    </lineage>
</organism>
<feature type="compositionally biased region" description="Basic and acidic residues" evidence="5">
    <location>
        <begin position="88"/>
        <end position="103"/>
    </location>
</feature>
<evidence type="ECO:0000256" key="2">
    <source>
        <dbReference type="ARBA" id="ARBA00022478"/>
    </source>
</evidence>
<sequence length="632" mass="67223">MPPKGARGRGSSRGGRGRGGKASAAYATSESGEQLSQTATGDVAGNTVDSKKSAQDQIMNDASTQHSPNSSPVDIPTETPAPTPIRPDVQRESSARGRQDAARESSSIGGRGDSTVAAAASGKSKFKPKIIRRDLSEREKLKHAAENKERRDREFAERGLARAARRGARGGRGRGDAMGRGTLPGRGAGTPLGPFSEAPNDFKQPAMGGFGVFSGPAASFGGGGGGGGSGGGSGGSGSFNRIKSEGGTSTWRSNGGGLRGETGSDDFYEPNYPGEEDGVRVDIEHINLVSDDDEPVITKVNKVKGKVVQSKSGLRPVRLDRHEHKERVAIVNTDSAVPLPAADAEDNKDLLLVDQDDVVVPLGATLPDREWKGVFNDEDDVKVKVKFELDVPMALDSIPSPESKRSKDALLNDETPVSPEIKKSRSNSYSKKKKKIVKPVLQTEEDKAEYERHLEDVAILANELGGLQTATSKDANGDVNMDTGEESQVDKKEGRLYLFQFPPILPPLCHPDHAGDEVEVTGSNARGDVFLKLEGQEEVQIKSEVKDNSTPLQPDELIGEEGFIGQLIVRESGKVELSWGGTSLVVGRGVESTFLSTVVVVDERQGMDEGVAMGMGQVMGKFVVTPDFEKMI</sequence>
<keyword evidence="2" id="KW-0240">DNA-directed RNA polymerase</keyword>
<name>A0ABR4PJ97_9HELO</name>
<accession>A0ABR4PJ97</accession>
<keyword evidence="7" id="KW-1185">Reference proteome</keyword>
<protein>
    <submittedName>
        <fullName evidence="6">RNA polymerase III RPC4</fullName>
    </submittedName>
</protein>
<feature type="region of interest" description="Disordered" evidence="5">
    <location>
        <begin position="1"/>
        <end position="276"/>
    </location>
</feature>
<feature type="region of interest" description="Disordered" evidence="5">
    <location>
        <begin position="396"/>
        <end position="428"/>
    </location>
</feature>
<comment type="caution">
    <text evidence="6">The sequence shown here is derived from an EMBL/GenBank/DDBJ whole genome shotgun (WGS) entry which is preliminary data.</text>
</comment>
<proteinExistence type="predicted"/>
<evidence type="ECO:0000256" key="3">
    <source>
        <dbReference type="ARBA" id="ARBA00023163"/>
    </source>
</evidence>
<dbReference type="EMBL" id="JBFCZG010000004">
    <property type="protein sequence ID" value="KAL3423421.1"/>
    <property type="molecule type" value="Genomic_DNA"/>
</dbReference>
<gene>
    <name evidence="6" type="ORF">PVAG01_05168</name>
</gene>
<comment type="subcellular location">
    <subcellularLocation>
        <location evidence="1">Nucleus</location>
    </subcellularLocation>
</comment>
<evidence type="ECO:0000256" key="5">
    <source>
        <dbReference type="SAM" id="MobiDB-lite"/>
    </source>
</evidence>
<feature type="compositionally biased region" description="Gly residues" evidence="5">
    <location>
        <begin position="220"/>
        <end position="237"/>
    </location>
</feature>
<feature type="compositionally biased region" description="Polar residues" evidence="5">
    <location>
        <begin position="26"/>
        <end position="40"/>
    </location>
</feature>
<feature type="compositionally biased region" description="Basic residues" evidence="5">
    <location>
        <begin position="163"/>
        <end position="172"/>
    </location>
</feature>
<evidence type="ECO:0000313" key="7">
    <source>
        <dbReference type="Proteomes" id="UP001629113"/>
    </source>
</evidence>